<dbReference type="Pfam" id="PF07394">
    <property type="entry name" value="DUF1501"/>
    <property type="match status" value="1"/>
</dbReference>
<dbReference type="PANTHER" id="PTHR43737:SF1">
    <property type="entry name" value="DUF1501 DOMAIN-CONTAINING PROTEIN"/>
    <property type="match status" value="1"/>
</dbReference>
<protein>
    <submittedName>
        <fullName evidence="1">Sulfatase</fullName>
    </submittedName>
</protein>
<sequence>MDRPIAGLLTDLGRRGLLKDTLVWWGGEFCRTPTALDKDGWDHNPHAFSMWLAGGGVKPGMTYGATDDFGYYAVENKVHMHDLHATILALLGLDHEKLTYKHAGRDFRLTDVHGRVVKELFA</sequence>
<keyword evidence="2" id="KW-1185">Reference proteome</keyword>
<reference evidence="2" key="1">
    <citation type="submission" date="2017-06" db="EMBL/GenBank/DDBJ databases">
        <title>Genome analysis of Fimbriiglobus ruber SP5, the first member of the order Planctomycetales with confirmed chitinolytic capability.</title>
        <authorList>
            <person name="Ravin N.V."/>
            <person name="Rakitin A.L."/>
            <person name="Ivanova A.A."/>
            <person name="Beletsky A.V."/>
            <person name="Kulichevskaya I.S."/>
            <person name="Mardanov A.V."/>
            <person name="Dedysh S.N."/>
        </authorList>
    </citation>
    <scope>NUCLEOTIDE SEQUENCE [LARGE SCALE GENOMIC DNA]</scope>
    <source>
        <strain evidence="2">SP5</strain>
    </source>
</reference>
<dbReference type="PANTHER" id="PTHR43737">
    <property type="entry name" value="BLL7424 PROTEIN"/>
    <property type="match status" value="1"/>
</dbReference>
<evidence type="ECO:0000313" key="1">
    <source>
        <dbReference type="EMBL" id="OWK41254.1"/>
    </source>
</evidence>
<dbReference type="SUPFAM" id="SSF53649">
    <property type="entry name" value="Alkaline phosphatase-like"/>
    <property type="match status" value="1"/>
</dbReference>
<dbReference type="InterPro" id="IPR017850">
    <property type="entry name" value="Alkaline_phosphatase_core_sf"/>
</dbReference>
<dbReference type="AlphaFoldDB" id="A0A225DNH9"/>
<evidence type="ECO:0000313" key="2">
    <source>
        <dbReference type="Proteomes" id="UP000214646"/>
    </source>
</evidence>
<organism evidence="1 2">
    <name type="scientific">Fimbriiglobus ruber</name>
    <dbReference type="NCBI Taxonomy" id="1908690"/>
    <lineage>
        <taxon>Bacteria</taxon>
        <taxon>Pseudomonadati</taxon>
        <taxon>Planctomycetota</taxon>
        <taxon>Planctomycetia</taxon>
        <taxon>Gemmatales</taxon>
        <taxon>Gemmataceae</taxon>
        <taxon>Fimbriiglobus</taxon>
    </lineage>
</organism>
<dbReference type="Proteomes" id="UP000214646">
    <property type="component" value="Unassembled WGS sequence"/>
</dbReference>
<proteinExistence type="predicted"/>
<comment type="caution">
    <text evidence="1">The sequence shown here is derived from an EMBL/GenBank/DDBJ whole genome shotgun (WGS) entry which is preliminary data.</text>
</comment>
<gene>
    <name evidence="1" type="ORF">FRUB_04617</name>
</gene>
<dbReference type="InterPro" id="IPR010869">
    <property type="entry name" value="DUF1501"/>
</dbReference>
<accession>A0A225DNH9</accession>
<dbReference type="EMBL" id="NIDE01000006">
    <property type="protein sequence ID" value="OWK41254.1"/>
    <property type="molecule type" value="Genomic_DNA"/>
</dbReference>
<name>A0A225DNH9_9BACT</name>